<reference evidence="1" key="1">
    <citation type="submission" date="2020-05" db="EMBL/GenBank/DDBJ databases">
        <title>Large-scale comparative analyses of tick genomes elucidate their genetic diversity and vector capacities.</title>
        <authorList>
            <person name="Jia N."/>
            <person name="Wang J."/>
            <person name="Shi W."/>
            <person name="Du L."/>
            <person name="Sun Y."/>
            <person name="Zhan W."/>
            <person name="Jiang J."/>
            <person name="Wang Q."/>
            <person name="Zhang B."/>
            <person name="Ji P."/>
            <person name="Sakyi L.B."/>
            <person name="Cui X."/>
            <person name="Yuan T."/>
            <person name="Jiang B."/>
            <person name="Yang W."/>
            <person name="Lam T.T.-Y."/>
            <person name="Chang Q."/>
            <person name="Ding S."/>
            <person name="Wang X."/>
            <person name="Zhu J."/>
            <person name="Ruan X."/>
            <person name="Zhao L."/>
            <person name="Wei J."/>
            <person name="Que T."/>
            <person name="Du C."/>
            <person name="Cheng J."/>
            <person name="Dai P."/>
            <person name="Han X."/>
            <person name="Huang E."/>
            <person name="Gao Y."/>
            <person name="Liu J."/>
            <person name="Shao H."/>
            <person name="Ye R."/>
            <person name="Li L."/>
            <person name="Wei W."/>
            <person name="Wang X."/>
            <person name="Wang C."/>
            <person name="Yang T."/>
            <person name="Huo Q."/>
            <person name="Li W."/>
            <person name="Guo W."/>
            <person name="Chen H."/>
            <person name="Zhou L."/>
            <person name="Ni X."/>
            <person name="Tian J."/>
            <person name="Zhou Y."/>
            <person name="Sheng Y."/>
            <person name="Liu T."/>
            <person name="Pan Y."/>
            <person name="Xia L."/>
            <person name="Li J."/>
            <person name="Zhao F."/>
            <person name="Cao W."/>
        </authorList>
    </citation>
    <scope>NUCLEOTIDE SEQUENCE</scope>
    <source>
        <strain evidence="1">Hyas-2018</strain>
    </source>
</reference>
<dbReference type="EMBL" id="CM023488">
    <property type="protein sequence ID" value="KAH6924812.1"/>
    <property type="molecule type" value="Genomic_DNA"/>
</dbReference>
<organism evidence="1 2">
    <name type="scientific">Hyalomma asiaticum</name>
    <name type="common">Tick</name>
    <dbReference type="NCBI Taxonomy" id="266040"/>
    <lineage>
        <taxon>Eukaryota</taxon>
        <taxon>Metazoa</taxon>
        <taxon>Ecdysozoa</taxon>
        <taxon>Arthropoda</taxon>
        <taxon>Chelicerata</taxon>
        <taxon>Arachnida</taxon>
        <taxon>Acari</taxon>
        <taxon>Parasitiformes</taxon>
        <taxon>Ixodida</taxon>
        <taxon>Ixodoidea</taxon>
        <taxon>Ixodidae</taxon>
        <taxon>Hyalomminae</taxon>
        <taxon>Hyalomma</taxon>
    </lineage>
</organism>
<comment type="caution">
    <text evidence="1">The sequence shown here is derived from an EMBL/GenBank/DDBJ whole genome shotgun (WGS) entry which is preliminary data.</text>
</comment>
<accession>A0ACB7RPA8</accession>
<gene>
    <name evidence="1" type="ORF">HPB50_025539</name>
</gene>
<keyword evidence="2" id="KW-1185">Reference proteome</keyword>
<proteinExistence type="predicted"/>
<dbReference type="Proteomes" id="UP000821845">
    <property type="component" value="Chromosome 8"/>
</dbReference>
<name>A0ACB7RPA8_HYAAI</name>
<protein>
    <submittedName>
        <fullName evidence="1">Uncharacterized protein</fullName>
    </submittedName>
</protein>
<sequence length="180" mass="20955">MAPPAKRPRKEPAPRTVVPPPKQIKRKAQPLESLPVEYNASHECHEDTRTMSTQTTNCDQQRASVSYHRSKSRKLLEKLAKEDQRIAFYRENKHHDSVRKIEADSRNGLKKAGFLIHEIERYDNYSANTTMFKHMGNGSLHTVITHPHDPNRVIFLSFDPCHVIRNIRSHFLERQITDLL</sequence>
<evidence type="ECO:0000313" key="1">
    <source>
        <dbReference type="EMBL" id="KAH6924812.1"/>
    </source>
</evidence>
<evidence type="ECO:0000313" key="2">
    <source>
        <dbReference type="Proteomes" id="UP000821845"/>
    </source>
</evidence>